<dbReference type="PROSITE" id="PS51257">
    <property type="entry name" value="PROKAR_LIPOPROTEIN"/>
    <property type="match status" value="1"/>
</dbReference>
<sequence length="148" mass="16485">MGSDVRDKISNAATVIEITLGLIILIACVVSSLGIVFTTDIQLLFSVPDYLQARLSDACLIIIGIELIKMITSYTIDSVVDVMLLAVARQMVVEHTSPLENMLAVLAVGALFVIRKYLYISHLDGPKKKRDEKKAKEKEQEHEIEYHI</sequence>
<accession>A0A923RWD9</accession>
<feature type="transmembrane region" description="Helical" evidence="6">
    <location>
        <begin position="12"/>
        <end position="37"/>
    </location>
</feature>
<keyword evidence="8" id="KW-1185">Reference proteome</keyword>
<name>A0A923RWD9_9FIRM</name>
<keyword evidence="2" id="KW-1003">Cell membrane</keyword>
<evidence type="ECO:0000256" key="5">
    <source>
        <dbReference type="ARBA" id="ARBA00023136"/>
    </source>
</evidence>
<dbReference type="Pfam" id="PF06146">
    <property type="entry name" value="PsiE"/>
    <property type="match status" value="1"/>
</dbReference>
<feature type="transmembrane region" description="Helical" evidence="6">
    <location>
        <begin position="58"/>
        <end position="76"/>
    </location>
</feature>
<dbReference type="AlphaFoldDB" id="A0A923RWD9"/>
<evidence type="ECO:0000313" key="7">
    <source>
        <dbReference type="EMBL" id="MBC5725849.1"/>
    </source>
</evidence>
<comment type="subcellular location">
    <subcellularLocation>
        <location evidence="1">Cell membrane</location>
        <topology evidence="1">Multi-pass membrane protein</topology>
    </subcellularLocation>
</comment>
<keyword evidence="4 6" id="KW-1133">Transmembrane helix</keyword>
<dbReference type="EMBL" id="JACOPL010000008">
    <property type="protein sequence ID" value="MBC5725849.1"/>
    <property type="molecule type" value="Genomic_DNA"/>
</dbReference>
<evidence type="ECO:0000256" key="1">
    <source>
        <dbReference type="ARBA" id="ARBA00004651"/>
    </source>
</evidence>
<evidence type="ECO:0000256" key="2">
    <source>
        <dbReference type="ARBA" id="ARBA00022475"/>
    </source>
</evidence>
<dbReference type="InterPro" id="IPR020948">
    <property type="entry name" value="P_starv_induced_PsiE-like"/>
</dbReference>
<keyword evidence="3 6" id="KW-0812">Transmembrane</keyword>
<gene>
    <name evidence="7" type="ORF">H8S45_10325</name>
</gene>
<evidence type="ECO:0000256" key="3">
    <source>
        <dbReference type="ARBA" id="ARBA00022692"/>
    </source>
</evidence>
<evidence type="ECO:0000256" key="4">
    <source>
        <dbReference type="ARBA" id="ARBA00022989"/>
    </source>
</evidence>
<protein>
    <recommendedName>
        <fullName evidence="9">Transporter</fullName>
    </recommendedName>
</protein>
<dbReference type="GO" id="GO:0005886">
    <property type="term" value="C:plasma membrane"/>
    <property type="evidence" value="ECO:0007669"/>
    <property type="project" value="UniProtKB-SubCell"/>
</dbReference>
<dbReference type="RefSeq" id="WP_107631543.1">
    <property type="nucleotide sequence ID" value="NZ_JACOPL010000008.1"/>
</dbReference>
<reference evidence="7" key="1">
    <citation type="submission" date="2020-08" db="EMBL/GenBank/DDBJ databases">
        <title>Genome public.</title>
        <authorList>
            <person name="Liu C."/>
            <person name="Sun Q."/>
        </authorList>
    </citation>
    <scope>NUCLEOTIDE SEQUENCE</scope>
    <source>
        <strain evidence="7">NSJ-28</strain>
    </source>
</reference>
<dbReference type="Proteomes" id="UP000606499">
    <property type="component" value="Unassembled WGS sequence"/>
</dbReference>
<evidence type="ECO:0000256" key="6">
    <source>
        <dbReference type="SAM" id="Phobius"/>
    </source>
</evidence>
<keyword evidence="5 6" id="KW-0472">Membrane</keyword>
<organism evidence="7 8">
    <name type="scientific">Agathobaculum faecis</name>
    <dbReference type="NCBI Taxonomy" id="2763013"/>
    <lineage>
        <taxon>Bacteria</taxon>
        <taxon>Bacillati</taxon>
        <taxon>Bacillota</taxon>
        <taxon>Clostridia</taxon>
        <taxon>Eubacteriales</taxon>
        <taxon>Butyricicoccaceae</taxon>
        <taxon>Agathobaculum</taxon>
    </lineage>
</organism>
<evidence type="ECO:0000313" key="8">
    <source>
        <dbReference type="Proteomes" id="UP000606499"/>
    </source>
</evidence>
<proteinExistence type="predicted"/>
<comment type="caution">
    <text evidence="7">The sequence shown here is derived from an EMBL/GenBank/DDBJ whole genome shotgun (WGS) entry which is preliminary data.</text>
</comment>
<evidence type="ECO:0008006" key="9">
    <source>
        <dbReference type="Google" id="ProtNLM"/>
    </source>
</evidence>
<feature type="transmembrane region" description="Helical" evidence="6">
    <location>
        <begin position="102"/>
        <end position="120"/>
    </location>
</feature>